<dbReference type="EMBL" id="OZ034817">
    <property type="protein sequence ID" value="CAL1380915.1"/>
    <property type="molecule type" value="Genomic_DNA"/>
</dbReference>
<evidence type="ECO:0000313" key="2">
    <source>
        <dbReference type="EMBL" id="CAL1380915.1"/>
    </source>
</evidence>
<feature type="region of interest" description="Disordered" evidence="1">
    <location>
        <begin position="1"/>
        <end position="60"/>
    </location>
</feature>
<accession>A0AAV2E5W3</accession>
<reference evidence="2 3" key="1">
    <citation type="submission" date="2024-04" db="EMBL/GenBank/DDBJ databases">
        <authorList>
            <person name="Fracassetti M."/>
        </authorList>
    </citation>
    <scope>NUCLEOTIDE SEQUENCE [LARGE SCALE GENOMIC DNA]</scope>
</reference>
<proteinExistence type="predicted"/>
<protein>
    <submittedName>
        <fullName evidence="2">Uncharacterized protein</fullName>
    </submittedName>
</protein>
<keyword evidence="3" id="KW-1185">Reference proteome</keyword>
<name>A0AAV2E5W3_9ROSI</name>
<evidence type="ECO:0000313" key="3">
    <source>
        <dbReference type="Proteomes" id="UP001497516"/>
    </source>
</evidence>
<sequence length="127" mass="13563">MVEEASERLTAGERETSSRGDDDATKASTVSRSSGASKDSGLMQEVPPIHENLEEVSSDAQALSPSFSPLARASLLIPHDTTQLAHHKGSESGISFSDEDLSLFEIKRRVKGKAQSDIIRGARGRVG</sequence>
<dbReference type="Proteomes" id="UP001497516">
    <property type="component" value="Chromosome 4"/>
</dbReference>
<evidence type="ECO:0000256" key="1">
    <source>
        <dbReference type="SAM" id="MobiDB-lite"/>
    </source>
</evidence>
<feature type="compositionally biased region" description="Polar residues" evidence="1">
    <location>
        <begin position="26"/>
        <end position="37"/>
    </location>
</feature>
<dbReference type="AlphaFoldDB" id="A0AAV2E5W3"/>
<organism evidence="2 3">
    <name type="scientific">Linum trigynum</name>
    <dbReference type="NCBI Taxonomy" id="586398"/>
    <lineage>
        <taxon>Eukaryota</taxon>
        <taxon>Viridiplantae</taxon>
        <taxon>Streptophyta</taxon>
        <taxon>Embryophyta</taxon>
        <taxon>Tracheophyta</taxon>
        <taxon>Spermatophyta</taxon>
        <taxon>Magnoliopsida</taxon>
        <taxon>eudicotyledons</taxon>
        <taxon>Gunneridae</taxon>
        <taxon>Pentapetalae</taxon>
        <taxon>rosids</taxon>
        <taxon>fabids</taxon>
        <taxon>Malpighiales</taxon>
        <taxon>Linaceae</taxon>
        <taxon>Linum</taxon>
    </lineage>
</organism>
<gene>
    <name evidence="2" type="ORF">LTRI10_LOCUS22328</name>
</gene>
<feature type="compositionally biased region" description="Basic and acidic residues" evidence="1">
    <location>
        <begin position="1"/>
        <end position="25"/>
    </location>
</feature>